<evidence type="ECO:0000313" key="12">
    <source>
        <dbReference type="EMBL" id="KAB1659445.1"/>
    </source>
</evidence>
<dbReference type="GO" id="GO:0016301">
    <property type="term" value="F:kinase activity"/>
    <property type="evidence" value="ECO:0007669"/>
    <property type="project" value="UniProtKB-KW"/>
</dbReference>
<evidence type="ECO:0000256" key="2">
    <source>
        <dbReference type="ARBA" id="ARBA00022448"/>
    </source>
</evidence>
<dbReference type="PANTHER" id="PTHR36203">
    <property type="entry name" value="ASCORBATE-SPECIFIC PTS SYSTEM EIIA COMPONENT"/>
    <property type="match status" value="1"/>
</dbReference>
<keyword evidence="6" id="KW-0598">Phosphotransferase system</keyword>
<dbReference type="AlphaFoldDB" id="A0A7J5BYL8"/>
<organism evidence="12 13">
    <name type="scientific">Pseudoclavibacter chungangensis</name>
    <dbReference type="NCBI Taxonomy" id="587635"/>
    <lineage>
        <taxon>Bacteria</taxon>
        <taxon>Bacillati</taxon>
        <taxon>Actinomycetota</taxon>
        <taxon>Actinomycetes</taxon>
        <taxon>Micrococcales</taxon>
        <taxon>Microbacteriaceae</taxon>
        <taxon>Pseudoclavibacter</taxon>
    </lineage>
</organism>
<keyword evidence="4" id="KW-0597">Phosphoprotein</keyword>
<feature type="domain" description="PTS EIIA type-2" evidence="11">
    <location>
        <begin position="8"/>
        <end position="155"/>
    </location>
</feature>
<comment type="caution">
    <text evidence="12">The sequence shown here is derived from an EMBL/GenBank/DDBJ whole genome shotgun (WGS) entry which is preliminary data.</text>
</comment>
<evidence type="ECO:0000313" key="13">
    <source>
        <dbReference type="Proteomes" id="UP000467240"/>
    </source>
</evidence>
<evidence type="ECO:0000259" key="11">
    <source>
        <dbReference type="PROSITE" id="PS51094"/>
    </source>
</evidence>
<sequence>MNASSVELAFGPGDVRLGLEARSWRDAVDQAGALLVSRGATTAGYTRRMLEVIETYGPYMVVAPGVALVHAKPGSDVRHNGAVILTFPDGVDFGHRRFDPVRAVVGIAVRRPDEHVTIIAAIARLLDSDGTIDALLSATDADALARGVAERLAEAGIAVDAPDAPHTA</sequence>
<dbReference type="OrthoDB" id="1634238at2"/>
<keyword evidence="5" id="KW-0808">Transferase</keyword>
<dbReference type="EMBL" id="WBJZ01000006">
    <property type="protein sequence ID" value="KAB1659445.1"/>
    <property type="molecule type" value="Genomic_DNA"/>
</dbReference>
<accession>A0A7J5BYL8</accession>
<comment type="function">
    <text evidence="8">The phosphoenolpyruvate-dependent sugar phosphotransferase system (sugar PTS), a major carbohydrate active transport system, catalyzes the phosphorylation of incoming sugar substrates concomitantly with their translocation across the cell membrane. The enzyme II UlaABC PTS system is involved in ascorbate transport.</text>
</comment>
<evidence type="ECO:0000256" key="10">
    <source>
        <dbReference type="ARBA" id="ARBA00042072"/>
    </source>
</evidence>
<dbReference type="InterPro" id="IPR051351">
    <property type="entry name" value="Ascorbate-PTS_EIIA_comp"/>
</dbReference>
<dbReference type="Proteomes" id="UP000467240">
    <property type="component" value="Unassembled WGS sequence"/>
</dbReference>
<gene>
    <name evidence="12" type="ORF">F8O01_05825</name>
</gene>
<keyword evidence="13" id="KW-1185">Reference proteome</keyword>
<evidence type="ECO:0000256" key="9">
    <source>
        <dbReference type="ARBA" id="ARBA00041175"/>
    </source>
</evidence>
<evidence type="ECO:0000256" key="8">
    <source>
        <dbReference type="ARBA" id="ARBA00037387"/>
    </source>
</evidence>
<keyword evidence="7" id="KW-0418">Kinase</keyword>
<comment type="subcellular location">
    <subcellularLocation>
        <location evidence="1">Cytoplasm</location>
    </subcellularLocation>
</comment>
<dbReference type="PROSITE" id="PS51094">
    <property type="entry name" value="PTS_EIIA_TYPE_2"/>
    <property type="match status" value="1"/>
</dbReference>
<dbReference type="PANTHER" id="PTHR36203:SF1">
    <property type="entry name" value="ASCORBATE-SPECIFIC PTS SYSTEM EIIA COMPONENT"/>
    <property type="match status" value="1"/>
</dbReference>
<evidence type="ECO:0000256" key="4">
    <source>
        <dbReference type="ARBA" id="ARBA00022553"/>
    </source>
</evidence>
<dbReference type="CDD" id="cd00211">
    <property type="entry name" value="PTS_IIA_fru"/>
    <property type="match status" value="1"/>
</dbReference>
<name>A0A7J5BYL8_9MICO</name>
<evidence type="ECO:0000256" key="3">
    <source>
        <dbReference type="ARBA" id="ARBA00022490"/>
    </source>
</evidence>
<reference evidence="12 13" key="1">
    <citation type="submission" date="2019-09" db="EMBL/GenBank/DDBJ databases">
        <title>Phylogeny of genus Pseudoclavibacter and closely related genus.</title>
        <authorList>
            <person name="Li Y."/>
        </authorList>
    </citation>
    <scope>NUCLEOTIDE SEQUENCE [LARGE SCALE GENOMIC DNA]</scope>
    <source>
        <strain evidence="12 13">DSM 23821</strain>
    </source>
</reference>
<evidence type="ECO:0000256" key="7">
    <source>
        <dbReference type="ARBA" id="ARBA00022777"/>
    </source>
</evidence>
<dbReference type="RefSeq" id="WP_158039945.1">
    <property type="nucleotide sequence ID" value="NZ_JACCFV010000001.1"/>
</dbReference>
<dbReference type="InterPro" id="IPR002178">
    <property type="entry name" value="PTS_EIIA_type-2_dom"/>
</dbReference>
<evidence type="ECO:0000256" key="1">
    <source>
        <dbReference type="ARBA" id="ARBA00004496"/>
    </source>
</evidence>
<keyword evidence="2" id="KW-0813">Transport</keyword>
<protein>
    <recommendedName>
        <fullName evidence="9">Ascorbate-specific PTS system EIIA component</fullName>
    </recommendedName>
    <alternativeName>
        <fullName evidence="10">Ascorbate-specific phosphotransferase enzyme IIA component</fullName>
    </alternativeName>
</protein>
<keyword evidence="12" id="KW-0762">Sugar transport</keyword>
<dbReference type="GO" id="GO:0009401">
    <property type="term" value="P:phosphoenolpyruvate-dependent sugar phosphotransferase system"/>
    <property type="evidence" value="ECO:0007669"/>
    <property type="project" value="UniProtKB-KW"/>
</dbReference>
<keyword evidence="3" id="KW-0963">Cytoplasm</keyword>
<dbReference type="SUPFAM" id="SSF55804">
    <property type="entry name" value="Phoshotransferase/anion transport protein"/>
    <property type="match status" value="1"/>
</dbReference>
<evidence type="ECO:0000256" key="5">
    <source>
        <dbReference type="ARBA" id="ARBA00022679"/>
    </source>
</evidence>
<dbReference type="GO" id="GO:0005737">
    <property type="term" value="C:cytoplasm"/>
    <property type="evidence" value="ECO:0007669"/>
    <property type="project" value="UniProtKB-SubCell"/>
</dbReference>
<evidence type="ECO:0000256" key="6">
    <source>
        <dbReference type="ARBA" id="ARBA00022683"/>
    </source>
</evidence>
<dbReference type="Pfam" id="PF00359">
    <property type="entry name" value="PTS_EIIA_2"/>
    <property type="match status" value="1"/>
</dbReference>
<dbReference type="InterPro" id="IPR016152">
    <property type="entry name" value="PTrfase/Anion_transptr"/>
</dbReference>
<dbReference type="Gene3D" id="3.40.930.10">
    <property type="entry name" value="Mannitol-specific EII, Chain A"/>
    <property type="match status" value="1"/>
</dbReference>
<proteinExistence type="predicted"/>